<dbReference type="Proteomes" id="UP001175261">
    <property type="component" value="Unassembled WGS sequence"/>
</dbReference>
<evidence type="ECO:0000313" key="5">
    <source>
        <dbReference type="Proteomes" id="UP001175261"/>
    </source>
</evidence>
<feature type="compositionally biased region" description="Polar residues" evidence="2">
    <location>
        <begin position="393"/>
        <end position="418"/>
    </location>
</feature>
<protein>
    <recommendedName>
        <fullName evidence="3">DUF676 domain-containing protein</fullName>
    </recommendedName>
</protein>
<dbReference type="PANTHER" id="PTHR47842">
    <property type="entry name" value="EXPRESSED PROTEIN"/>
    <property type="match status" value="1"/>
</dbReference>
<feature type="compositionally biased region" description="Low complexity" evidence="2">
    <location>
        <begin position="629"/>
        <end position="641"/>
    </location>
</feature>
<feature type="region of interest" description="Disordered" evidence="2">
    <location>
        <begin position="442"/>
        <end position="642"/>
    </location>
</feature>
<gene>
    <name evidence="4" type="ORF">NLU13_9342</name>
</gene>
<comment type="caution">
    <text evidence="4">The sequence shown here is derived from an EMBL/GenBank/DDBJ whole genome shotgun (WGS) entry which is preliminary data.</text>
</comment>
<feature type="compositionally biased region" description="Basic and acidic residues" evidence="2">
    <location>
        <begin position="602"/>
        <end position="616"/>
    </location>
</feature>
<proteinExistence type="inferred from homology"/>
<feature type="compositionally biased region" description="Basic and acidic residues" evidence="2">
    <location>
        <begin position="507"/>
        <end position="519"/>
    </location>
</feature>
<evidence type="ECO:0000256" key="1">
    <source>
        <dbReference type="ARBA" id="ARBA00007920"/>
    </source>
</evidence>
<feature type="region of interest" description="Disordered" evidence="2">
    <location>
        <begin position="383"/>
        <end position="426"/>
    </location>
</feature>
<feature type="compositionally biased region" description="Polar residues" evidence="2">
    <location>
        <begin position="467"/>
        <end position="479"/>
    </location>
</feature>
<dbReference type="InterPro" id="IPR029058">
    <property type="entry name" value="AB_hydrolase_fold"/>
</dbReference>
<keyword evidence="5" id="KW-1185">Reference proteome</keyword>
<dbReference type="Pfam" id="PF05057">
    <property type="entry name" value="DUF676"/>
    <property type="match status" value="1"/>
</dbReference>
<feature type="compositionally biased region" description="Basic and acidic residues" evidence="2">
    <location>
        <begin position="383"/>
        <end position="392"/>
    </location>
</feature>
<evidence type="ECO:0000313" key="4">
    <source>
        <dbReference type="EMBL" id="KAK0383431.1"/>
    </source>
</evidence>
<accession>A0AA39L3S3</accession>
<dbReference type="PANTHER" id="PTHR47842:SF3">
    <property type="entry name" value="DUF676 DOMAIN-CONTAINING PROTEIN"/>
    <property type="match status" value="1"/>
</dbReference>
<reference evidence="4" key="1">
    <citation type="submission" date="2022-10" db="EMBL/GenBank/DDBJ databases">
        <title>Determination and structural analysis of whole genome sequence of Sarocladium strictum F4-1.</title>
        <authorList>
            <person name="Hu L."/>
            <person name="Jiang Y."/>
        </authorList>
    </citation>
    <scope>NUCLEOTIDE SEQUENCE</scope>
    <source>
        <strain evidence="4">F4-1</strain>
    </source>
</reference>
<comment type="similarity">
    <text evidence="1">Belongs to the putative lipase ROG1 family.</text>
</comment>
<feature type="region of interest" description="Disordered" evidence="2">
    <location>
        <begin position="1"/>
        <end position="65"/>
    </location>
</feature>
<evidence type="ECO:0000259" key="3">
    <source>
        <dbReference type="Pfam" id="PF05057"/>
    </source>
</evidence>
<dbReference type="SUPFAM" id="SSF53474">
    <property type="entry name" value="alpha/beta-Hydrolases"/>
    <property type="match status" value="1"/>
</dbReference>
<dbReference type="AlphaFoldDB" id="A0AA39L3S3"/>
<dbReference type="CDD" id="cd06503">
    <property type="entry name" value="ATP-synt_Fo_b"/>
    <property type="match status" value="1"/>
</dbReference>
<dbReference type="Gene3D" id="3.40.50.1820">
    <property type="entry name" value="alpha/beta hydrolase"/>
    <property type="match status" value="1"/>
</dbReference>
<dbReference type="InterPro" id="IPR007751">
    <property type="entry name" value="DUF676_lipase-like"/>
</dbReference>
<feature type="compositionally biased region" description="Polar residues" evidence="2">
    <location>
        <begin position="39"/>
        <end position="56"/>
    </location>
</feature>
<dbReference type="EMBL" id="JAPDFR010000009">
    <property type="protein sequence ID" value="KAK0383431.1"/>
    <property type="molecule type" value="Genomic_DNA"/>
</dbReference>
<sequence>MWASLNKAPPAHFDDPNARPTSSSASSASALEPPPRYSAQYQRDYSDPRQSSQHSLVPSEPDTDNEGRRTLLVIYIHGFNGNSQSFRSFPAHVHNFLKNALSETHVVHTKLYPRYKTYRAVEVARDKFSEWLEPHEGPNVDVILVGHSMGGILAADVILMPNHNPNAQQPFKHRILGHVSLDCPFLGLHPGIIVSGIASLFQPSPQPPQDPTYIQPRGSQSTVAVGDEVSSADTSAASPYATLPVEPRRPDPHFNPPFFNDQTYEERPFLQSVFSFIKKHHAEGVANSFAQRLVDQLEFGGCLADYTGLHARYKKLRALEDVDEVGMIGQGHPPGAYARVRFVNYYTLSSGIPKKQETPEGEDTKAVTDDFATEKIGDMDKLNVDPLRDLSSDRSIPTPRSSVSITVEDCSTSAQQPANADANPELKAKTKFEEDFSRLSMQDIDPTPMSDSEEHTQSPQDVDPVISQESLMASTPQRTITEELALPPLPEEPTPPVLPDLGSYADKSARKQAEKESKRLQKAYEQAVKDRAKSIREREKMIEKRRKDSQKAIDKQDREAQKKLDKHEQKEKQRLQKEEQRMEKEMLRMEKEAEKLRKKAGSNRDKSKLSQEKLENEPSSGDELERTTTQDTQAVDDAAAAPKKRKKFCTLPRKVNGKADEAWVDIYMENMTEVTAHCGLFFAGPHYDGLVGEVGSRIVGWVHDDLTKRVILEMPVD</sequence>
<feature type="compositionally biased region" description="Pro residues" evidence="2">
    <location>
        <begin position="487"/>
        <end position="498"/>
    </location>
</feature>
<evidence type="ECO:0000256" key="2">
    <source>
        <dbReference type="SAM" id="MobiDB-lite"/>
    </source>
</evidence>
<name>A0AA39L3S3_SARSR</name>
<organism evidence="4 5">
    <name type="scientific">Sarocladium strictum</name>
    <name type="common">Black bundle disease fungus</name>
    <name type="synonym">Acremonium strictum</name>
    <dbReference type="NCBI Taxonomy" id="5046"/>
    <lineage>
        <taxon>Eukaryota</taxon>
        <taxon>Fungi</taxon>
        <taxon>Dikarya</taxon>
        <taxon>Ascomycota</taxon>
        <taxon>Pezizomycotina</taxon>
        <taxon>Sordariomycetes</taxon>
        <taxon>Hypocreomycetidae</taxon>
        <taxon>Hypocreales</taxon>
        <taxon>Sarocladiaceae</taxon>
        <taxon>Sarocladium</taxon>
    </lineage>
</organism>
<feature type="domain" description="DUF676" evidence="3">
    <location>
        <begin position="72"/>
        <end position="188"/>
    </location>
</feature>
<feature type="compositionally biased region" description="Basic and acidic residues" evidence="2">
    <location>
        <begin position="527"/>
        <end position="595"/>
    </location>
</feature>